<protein>
    <submittedName>
        <fullName evidence="2">Uncharacterized protein</fullName>
    </submittedName>
</protein>
<evidence type="ECO:0000313" key="3">
    <source>
        <dbReference type="Proteomes" id="UP001457282"/>
    </source>
</evidence>
<proteinExistence type="predicted"/>
<accession>A0AAW1X4Y2</accession>
<name>A0AAW1X4Y2_RUBAR</name>
<dbReference type="AlphaFoldDB" id="A0AAW1X4Y2"/>
<sequence length="122" mass="13828">MSVMGCCAILSLMWLPLNSLLLCLQSCFWPIQENSGSWKSMHSEAEGLLIWLLDPSKSPHYKIIFVSEVSGSESSHLIKIDIYSSETESGDLPRRAFTLPYDIGFYNAVYWNDAIYWLPSEG</sequence>
<feature type="signal peptide" evidence="1">
    <location>
        <begin position="1"/>
        <end position="19"/>
    </location>
</feature>
<comment type="caution">
    <text evidence="2">The sequence shown here is derived from an EMBL/GenBank/DDBJ whole genome shotgun (WGS) entry which is preliminary data.</text>
</comment>
<gene>
    <name evidence="2" type="ORF">M0R45_018823</name>
</gene>
<dbReference type="EMBL" id="JBEDUW010000004">
    <property type="protein sequence ID" value="KAK9931549.1"/>
    <property type="molecule type" value="Genomic_DNA"/>
</dbReference>
<evidence type="ECO:0000313" key="2">
    <source>
        <dbReference type="EMBL" id="KAK9931549.1"/>
    </source>
</evidence>
<evidence type="ECO:0000256" key="1">
    <source>
        <dbReference type="SAM" id="SignalP"/>
    </source>
</evidence>
<dbReference type="Proteomes" id="UP001457282">
    <property type="component" value="Unassembled WGS sequence"/>
</dbReference>
<organism evidence="2 3">
    <name type="scientific">Rubus argutus</name>
    <name type="common">Southern blackberry</name>
    <dbReference type="NCBI Taxonomy" id="59490"/>
    <lineage>
        <taxon>Eukaryota</taxon>
        <taxon>Viridiplantae</taxon>
        <taxon>Streptophyta</taxon>
        <taxon>Embryophyta</taxon>
        <taxon>Tracheophyta</taxon>
        <taxon>Spermatophyta</taxon>
        <taxon>Magnoliopsida</taxon>
        <taxon>eudicotyledons</taxon>
        <taxon>Gunneridae</taxon>
        <taxon>Pentapetalae</taxon>
        <taxon>rosids</taxon>
        <taxon>fabids</taxon>
        <taxon>Rosales</taxon>
        <taxon>Rosaceae</taxon>
        <taxon>Rosoideae</taxon>
        <taxon>Rosoideae incertae sedis</taxon>
        <taxon>Rubus</taxon>
    </lineage>
</organism>
<reference evidence="2 3" key="1">
    <citation type="journal article" date="2023" name="G3 (Bethesda)">
        <title>A chromosome-length genome assembly and annotation of blackberry (Rubus argutus, cv. 'Hillquist').</title>
        <authorList>
            <person name="Bruna T."/>
            <person name="Aryal R."/>
            <person name="Dudchenko O."/>
            <person name="Sargent D.J."/>
            <person name="Mead D."/>
            <person name="Buti M."/>
            <person name="Cavallini A."/>
            <person name="Hytonen T."/>
            <person name="Andres J."/>
            <person name="Pham M."/>
            <person name="Weisz D."/>
            <person name="Mascagni F."/>
            <person name="Usai G."/>
            <person name="Natali L."/>
            <person name="Bassil N."/>
            <person name="Fernandez G.E."/>
            <person name="Lomsadze A."/>
            <person name="Armour M."/>
            <person name="Olukolu B."/>
            <person name="Poorten T."/>
            <person name="Britton C."/>
            <person name="Davik J."/>
            <person name="Ashrafi H."/>
            <person name="Aiden E.L."/>
            <person name="Borodovsky M."/>
            <person name="Worthington M."/>
        </authorList>
    </citation>
    <scope>NUCLEOTIDE SEQUENCE [LARGE SCALE GENOMIC DNA]</scope>
    <source>
        <strain evidence="2">PI 553951</strain>
    </source>
</reference>
<feature type="chain" id="PRO_5043598360" evidence="1">
    <location>
        <begin position="20"/>
        <end position="122"/>
    </location>
</feature>
<keyword evidence="3" id="KW-1185">Reference proteome</keyword>
<keyword evidence="1" id="KW-0732">Signal</keyword>